<keyword evidence="3" id="KW-1185">Reference proteome</keyword>
<dbReference type="Gene3D" id="3.90.1570.10">
    <property type="entry name" value="tt1808, chain A"/>
    <property type="match status" value="1"/>
</dbReference>
<keyword evidence="2" id="KW-0255">Endonuclease</keyword>
<accession>A0A1Y6D0B0</accession>
<sequence>MGAVRQVLLSEAEYLALEAQSRVRHEYVDGQVYAMAGGSQRHNRIALNVASSLLSALRGKPYRVFMSDVKLKIARDNAYYYPDVMVACGAAERIAGDENSLDDPVLVVEVLSPSTETTDRREKLAAYRRLPTVQEYVLVNQDSQQVEIYRREGDIGWVYLSYEAGETVELKSVGLDMPIAAWYEGTDIVTGQPPVSGDNPGESPWQ</sequence>
<dbReference type="PANTHER" id="PTHR36558">
    <property type="entry name" value="GLR1098 PROTEIN"/>
    <property type="match status" value="1"/>
</dbReference>
<dbReference type="Proteomes" id="UP000192923">
    <property type="component" value="Unassembled WGS sequence"/>
</dbReference>
<dbReference type="GO" id="GO:0004519">
    <property type="term" value="F:endonuclease activity"/>
    <property type="evidence" value="ECO:0007669"/>
    <property type="project" value="UniProtKB-KW"/>
</dbReference>
<organism evidence="2 3">
    <name type="scientific">Methylomagnum ishizawai</name>
    <dbReference type="NCBI Taxonomy" id="1760988"/>
    <lineage>
        <taxon>Bacteria</taxon>
        <taxon>Pseudomonadati</taxon>
        <taxon>Pseudomonadota</taxon>
        <taxon>Gammaproteobacteria</taxon>
        <taxon>Methylococcales</taxon>
        <taxon>Methylococcaceae</taxon>
        <taxon>Methylomagnum</taxon>
    </lineage>
</organism>
<dbReference type="RefSeq" id="WP_085210013.1">
    <property type="nucleotide sequence ID" value="NZ_FXAM01000001.1"/>
</dbReference>
<protein>
    <submittedName>
        <fullName evidence="2">Endonuclease, Uma2 family (Restriction endonuclease fold)</fullName>
    </submittedName>
</protein>
<dbReference type="CDD" id="cd06260">
    <property type="entry name" value="DUF820-like"/>
    <property type="match status" value="1"/>
</dbReference>
<dbReference type="SUPFAM" id="SSF52980">
    <property type="entry name" value="Restriction endonuclease-like"/>
    <property type="match status" value="1"/>
</dbReference>
<dbReference type="Pfam" id="PF05685">
    <property type="entry name" value="Uma2"/>
    <property type="match status" value="1"/>
</dbReference>
<dbReference type="EMBL" id="FXAM01000001">
    <property type="protein sequence ID" value="SMF93435.1"/>
    <property type="molecule type" value="Genomic_DNA"/>
</dbReference>
<keyword evidence="2" id="KW-0540">Nuclease</keyword>
<dbReference type="InterPro" id="IPR008538">
    <property type="entry name" value="Uma2"/>
</dbReference>
<dbReference type="PANTHER" id="PTHR36558:SF1">
    <property type="entry name" value="RESTRICTION ENDONUCLEASE DOMAIN-CONTAINING PROTEIN-RELATED"/>
    <property type="match status" value="1"/>
</dbReference>
<dbReference type="AlphaFoldDB" id="A0A1Y6D0B0"/>
<evidence type="ECO:0000259" key="1">
    <source>
        <dbReference type="Pfam" id="PF05685"/>
    </source>
</evidence>
<evidence type="ECO:0000313" key="2">
    <source>
        <dbReference type="EMBL" id="SMF93435.1"/>
    </source>
</evidence>
<proteinExistence type="predicted"/>
<feature type="domain" description="Putative restriction endonuclease" evidence="1">
    <location>
        <begin position="12"/>
        <end position="173"/>
    </location>
</feature>
<reference evidence="2 3" key="1">
    <citation type="submission" date="2016-12" db="EMBL/GenBank/DDBJ databases">
        <authorList>
            <person name="Song W.-J."/>
            <person name="Kurnit D.M."/>
        </authorList>
    </citation>
    <scope>NUCLEOTIDE SEQUENCE [LARGE SCALE GENOMIC DNA]</scope>
    <source>
        <strain evidence="2 3">175</strain>
    </source>
</reference>
<dbReference type="InterPro" id="IPR011335">
    <property type="entry name" value="Restrct_endonuc-II-like"/>
</dbReference>
<dbReference type="InterPro" id="IPR012296">
    <property type="entry name" value="Nuclease_put_TT1808"/>
</dbReference>
<name>A0A1Y6D0B0_9GAMM</name>
<keyword evidence="2" id="KW-0378">Hydrolase</keyword>
<evidence type="ECO:0000313" key="3">
    <source>
        <dbReference type="Proteomes" id="UP000192923"/>
    </source>
</evidence>
<dbReference type="STRING" id="1760988.SAMN02949497_0716"/>
<dbReference type="OrthoDB" id="26750at2"/>
<gene>
    <name evidence="2" type="ORF">SAMN02949497_0716</name>
</gene>